<gene>
    <name evidence="1" type="ORF">RI844_00880</name>
</gene>
<keyword evidence="2" id="KW-1185">Reference proteome</keyword>
<protein>
    <submittedName>
        <fullName evidence="1">Uncharacterized protein</fullName>
    </submittedName>
</protein>
<reference evidence="1 2" key="1">
    <citation type="submission" date="2023-09" db="EMBL/GenBank/DDBJ databases">
        <authorList>
            <person name="Qi X."/>
        </authorList>
    </citation>
    <scope>NUCLEOTIDE SEQUENCE [LARGE SCALE GENOMIC DNA]</scope>
    <source>
        <strain evidence="1 2">S1-1</strain>
    </source>
</reference>
<proteinExistence type="predicted"/>
<evidence type="ECO:0000313" key="2">
    <source>
        <dbReference type="Proteomes" id="UP001301442"/>
    </source>
</evidence>
<organism evidence="1 2">
    <name type="scientific">Thalassotalea fonticola</name>
    <dbReference type="NCBI Taxonomy" id="3065649"/>
    <lineage>
        <taxon>Bacteria</taxon>
        <taxon>Pseudomonadati</taxon>
        <taxon>Pseudomonadota</taxon>
        <taxon>Gammaproteobacteria</taxon>
        <taxon>Alteromonadales</taxon>
        <taxon>Colwelliaceae</taxon>
        <taxon>Thalassotalea</taxon>
    </lineage>
</organism>
<evidence type="ECO:0000313" key="1">
    <source>
        <dbReference type="EMBL" id="WOH37824.1"/>
    </source>
</evidence>
<dbReference type="RefSeq" id="WP_348396602.1">
    <property type="nucleotide sequence ID" value="NZ_CP136600.1"/>
</dbReference>
<sequence>MDIQQSIQTIITLANGVNPITGEVFPAESPYNSPEIIRALFTCLEHIKNPLKRGRMSVEQKQQANELKGLPKNCGLPWTGDVKTSLAENFNNGENFKQLAQHFQRTTASIKAELLKQGLITEDDSKRY</sequence>
<accession>A0ABZ0GQ77</accession>
<dbReference type="EMBL" id="CP136600">
    <property type="protein sequence ID" value="WOH37824.1"/>
    <property type="molecule type" value="Genomic_DNA"/>
</dbReference>
<name>A0ABZ0GQ77_9GAMM</name>
<dbReference type="Proteomes" id="UP001301442">
    <property type="component" value="Chromosome"/>
</dbReference>